<dbReference type="WBParaSite" id="ACRNAN_scaffold808.g24277.t1">
    <property type="protein sequence ID" value="ACRNAN_scaffold808.g24277.t1"/>
    <property type="gene ID" value="ACRNAN_scaffold808.g24277"/>
</dbReference>
<dbReference type="Proteomes" id="UP000887540">
    <property type="component" value="Unplaced"/>
</dbReference>
<dbReference type="InterPro" id="IPR036928">
    <property type="entry name" value="AS_sf"/>
</dbReference>
<sequence>MAKHVDDYLYRLNYVSDEYKNLAINKPLLGVPFTIKDSIFVKEIVCTAGIPSRKNKVSKFNAIVVERMLDAGAILLGITNVPEMLMALDTVNTIYGRTKNPYDLRKTTGGSSGGEAALIAAAGSVIGLGTDVGGSIRIPAAFNGIFGLKPTPGLIPLQGIYPMVKEGYPTKMCSIGPMCRYAKDLKILLKIFSADNCNLKQCKNLPSRKLRIVYMDNFDSPLIENSKPDVRKGFRKILTYFERKYNVRAQKLILPTINYAVSFWMASMEISESPPVSQMMADMEQEVNCLAELAKFFIGKSQHTIDAIVAGIFPISKISNSNVKHMRFLRDELRKTIIDAFGENGFLLFPCYPSTAPFKHQMKFKPLNSVHTSLWNTLALPALACPIGINDEGMPLAIQIVGPPMSDNMLIELACELEEEFGGWIPPNNLFSN</sequence>
<proteinExistence type="inferred from homology"/>
<dbReference type="PANTHER" id="PTHR43372:SF4">
    <property type="entry name" value="FATTY-ACID AMIDE HYDROLASE 2"/>
    <property type="match status" value="1"/>
</dbReference>
<name>A0A914EJ03_9BILA</name>
<protein>
    <submittedName>
        <fullName evidence="4">Amidase domain-containing protein</fullName>
    </submittedName>
</protein>
<comment type="similarity">
    <text evidence="1">Belongs to the amidase family.</text>
</comment>
<reference evidence="4" key="1">
    <citation type="submission" date="2022-11" db="UniProtKB">
        <authorList>
            <consortium name="WormBaseParasite"/>
        </authorList>
    </citation>
    <scope>IDENTIFICATION</scope>
</reference>
<dbReference type="AlphaFoldDB" id="A0A914EJ03"/>
<feature type="domain" description="Amidase" evidence="2">
    <location>
        <begin position="22"/>
        <end position="410"/>
    </location>
</feature>
<accession>A0A914EJ03</accession>
<dbReference type="SUPFAM" id="SSF75304">
    <property type="entry name" value="Amidase signature (AS) enzymes"/>
    <property type="match status" value="1"/>
</dbReference>
<keyword evidence="3" id="KW-1185">Reference proteome</keyword>
<dbReference type="PANTHER" id="PTHR43372">
    <property type="entry name" value="FATTY-ACID AMIDE HYDROLASE"/>
    <property type="match status" value="1"/>
</dbReference>
<dbReference type="InterPro" id="IPR023631">
    <property type="entry name" value="Amidase_dom"/>
</dbReference>
<dbReference type="PROSITE" id="PS00571">
    <property type="entry name" value="AMIDASES"/>
    <property type="match status" value="1"/>
</dbReference>
<evidence type="ECO:0000256" key="1">
    <source>
        <dbReference type="ARBA" id="ARBA00009199"/>
    </source>
</evidence>
<dbReference type="GO" id="GO:0012505">
    <property type="term" value="C:endomembrane system"/>
    <property type="evidence" value="ECO:0007669"/>
    <property type="project" value="TreeGrafter"/>
</dbReference>
<evidence type="ECO:0000259" key="2">
    <source>
        <dbReference type="Pfam" id="PF01425"/>
    </source>
</evidence>
<evidence type="ECO:0000313" key="3">
    <source>
        <dbReference type="Proteomes" id="UP000887540"/>
    </source>
</evidence>
<organism evidence="3 4">
    <name type="scientific">Acrobeloides nanus</name>
    <dbReference type="NCBI Taxonomy" id="290746"/>
    <lineage>
        <taxon>Eukaryota</taxon>
        <taxon>Metazoa</taxon>
        <taxon>Ecdysozoa</taxon>
        <taxon>Nematoda</taxon>
        <taxon>Chromadorea</taxon>
        <taxon>Rhabditida</taxon>
        <taxon>Tylenchina</taxon>
        <taxon>Cephalobomorpha</taxon>
        <taxon>Cephaloboidea</taxon>
        <taxon>Cephalobidae</taxon>
        <taxon>Acrobeloides</taxon>
    </lineage>
</organism>
<dbReference type="InterPro" id="IPR052739">
    <property type="entry name" value="FAAH2"/>
</dbReference>
<evidence type="ECO:0000313" key="4">
    <source>
        <dbReference type="WBParaSite" id="ACRNAN_scaffold808.g24277.t1"/>
    </source>
</evidence>
<dbReference type="Gene3D" id="3.90.1300.10">
    <property type="entry name" value="Amidase signature (AS) domain"/>
    <property type="match status" value="1"/>
</dbReference>
<dbReference type="Pfam" id="PF01425">
    <property type="entry name" value="Amidase"/>
    <property type="match status" value="1"/>
</dbReference>
<dbReference type="InterPro" id="IPR020556">
    <property type="entry name" value="Amidase_CS"/>
</dbReference>